<dbReference type="AlphaFoldDB" id="A0A7X2N395"/>
<sequence>MKKIVVIGGGTGLSSMLMGMKKIQDVALTAIVTVADDGGSTGRIRDTYNIPAVGDIRHVLYAMAQDENENLFRELLNYRFQGNEDVGGHNLGNLIFLALIDITGSFIGAIQALSQVLNIKGRIVPSTLDNVTLYAMMKDGTKVRGEKNIPIVCNSIDRVFYQDKVVAYPQAIKAIEEADLIIYGIGSLYTSILPNLIIEPICKSIQNNPCPKIYFCNAMSQPGETDGYSVEDHIRAIEKHSFMNSVDVAIVNESYIPKTILERYAKENSSPVRLKEAIHSYAIIKRNLIKFDTQGRIRHDANAVKEIIEELINQL</sequence>
<dbReference type="EMBL" id="VUMM01000010">
    <property type="protein sequence ID" value="MSS01679.1"/>
    <property type="molecule type" value="Genomic_DNA"/>
</dbReference>
<dbReference type="InterPro" id="IPR010119">
    <property type="entry name" value="Gluconeogen_factor"/>
</dbReference>
<dbReference type="SUPFAM" id="SSF142338">
    <property type="entry name" value="CofD-like"/>
    <property type="match status" value="1"/>
</dbReference>
<accession>A0A7X2N395</accession>
<dbReference type="CDD" id="cd07187">
    <property type="entry name" value="YvcK_like"/>
    <property type="match status" value="1"/>
</dbReference>
<dbReference type="HAMAP" id="MF_00973">
    <property type="entry name" value="Gluconeogen_factor"/>
    <property type="match status" value="1"/>
</dbReference>
<proteinExistence type="inferred from homology"/>
<evidence type="ECO:0000256" key="2">
    <source>
        <dbReference type="HAMAP-Rule" id="MF_00973"/>
    </source>
</evidence>
<dbReference type="PANTHER" id="PTHR30135:SF3">
    <property type="entry name" value="GLUCONEOGENESIS FACTOR-RELATED"/>
    <property type="match status" value="1"/>
</dbReference>
<comment type="function">
    <text evidence="2">Required for morphogenesis under gluconeogenic growth conditions.</text>
</comment>
<keyword evidence="1 2" id="KW-0963">Cytoplasm</keyword>
<protein>
    <recommendedName>
        <fullName evidence="2">Putative gluconeogenesis factor</fullName>
    </recommendedName>
</protein>
<comment type="caution">
    <text evidence="3">The sequence shown here is derived from an EMBL/GenBank/DDBJ whole genome shotgun (WGS) entry which is preliminary data.</text>
</comment>
<reference evidence="3 4" key="1">
    <citation type="submission" date="2019-08" db="EMBL/GenBank/DDBJ databases">
        <title>In-depth cultivation of the pig gut microbiome towards novel bacterial diversity and tailored functional studies.</title>
        <authorList>
            <person name="Wylensek D."/>
            <person name="Hitch T.C.A."/>
            <person name="Clavel T."/>
        </authorList>
    </citation>
    <scope>NUCLEOTIDE SEQUENCE [LARGE SCALE GENOMIC DNA]</scope>
    <source>
        <strain evidence="3 4">LKV-178-WT-2G</strain>
    </source>
</reference>
<dbReference type="InterPro" id="IPR038136">
    <property type="entry name" value="CofD-like_dom_sf"/>
</dbReference>
<dbReference type="Proteomes" id="UP000470082">
    <property type="component" value="Unassembled WGS sequence"/>
</dbReference>
<dbReference type="Gene3D" id="3.40.50.10680">
    <property type="entry name" value="CofD-like domains"/>
    <property type="match status" value="1"/>
</dbReference>
<dbReference type="RefSeq" id="WP_154460216.1">
    <property type="nucleotide sequence ID" value="NZ_JAQYTQ010000067.1"/>
</dbReference>
<dbReference type="GO" id="GO:0008360">
    <property type="term" value="P:regulation of cell shape"/>
    <property type="evidence" value="ECO:0007669"/>
    <property type="project" value="UniProtKB-UniRule"/>
</dbReference>
<dbReference type="NCBIfam" id="TIGR01826">
    <property type="entry name" value="CofD_related"/>
    <property type="match status" value="1"/>
</dbReference>
<dbReference type="PANTHER" id="PTHR30135">
    <property type="entry name" value="UNCHARACTERIZED PROTEIN YVCK-RELATED"/>
    <property type="match status" value="1"/>
</dbReference>
<evidence type="ECO:0000256" key="1">
    <source>
        <dbReference type="ARBA" id="ARBA00022490"/>
    </source>
</evidence>
<evidence type="ECO:0000313" key="4">
    <source>
        <dbReference type="Proteomes" id="UP000470082"/>
    </source>
</evidence>
<gene>
    <name evidence="3" type="ORF">FYJ50_06150</name>
</gene>
<dbReference type="InterPro" id="IPR002882">
    <property type="entry name" value="CofD"/>
</dbReference>
<comment type="subcellular location">
    <subcellularLocation>
        <location evidence="2">Cytoplasm</location>
    </subcellularLocation>
</comment>
<dbReference type="GO" id="GO:0043743">
    <property type="term" value="F:LPPG:FO 2-phospho-L-lactate transferase activity"/>
    <property type="evidence" value="ECO:0007669"/>
    <property type="project" value="InterPro"/>
</dbReference>
<name>A0A7X2N395_9FIRM</name>
<organism evidence="3 4">
    <name type="scientific">Floccifex porci</name>
    <dbReference type="NCBI Taxonomy" id="2606629"/>
    <lineage>
        <taxon>Bacteria</taxon>
        <taxon>Bacillati</taxon>
        <taxon>Bacillota</taxon>
        <taxon>Erysipelotrichia</taxon>
        <taxon>Erysipelotrichales</taxon>
        <taxon>Erysipelotrichaceae</taxon>
        <taxon>Floccifex</taxon>
    </lineage>
</organism>
<keyword evidence="4" id="KW-1185">Reference proteome</keyword>
<dbReference type="Pfam" id="PF01933">
    <property type="entry name" value="CofD"/>
    <property type="match status" value="1"/>
</dbReference>
<dbReference type="GO" id="GO:0005737">
    <property type="term" value="C:cytoplasm"/>
    <property type="evidence" value="ECO:0007669"/>
    <property type="project" value="UniProtKB-SubCell"/>
</dbReference>
<evidence type="ECO:0000313" key="3">
    <source>
        <dbReference type="EMBL" id="MSS01679.1"/>
    </source>
</evidence>
<comment type="similarity">
    <text evidence="2">Belongs to the gluconeogenesis factor family.</text>
</comment>